<keyword evidence="9" id="KW-0520">NAD</keyword>
<evidence type="ECO:0000256" key="9">
    <source>
        <dbReference type="ARBA" id="ARBA00023027"/>
    </source>
</evidence>
<feature type="coiled-coil region" evidence="13">
    <location>
        <begin position="582"/>
        <end position="611"/>
    </location>
</feature>
<dbReference type="Gene3D" id="3.30.1600.10">
    <property type="entry name" value="SIR2/SIRT2 'Small Domain"/>
    <property type="match status" value="1"/>
</dbReference>
<protein>
    <recommendedName>
        <fullName evidence="15">Deacetylase sirtuin-type domain-containing protein</fullName>
    </recommendedName>
</protein>
<dbReference type="InterPro" id="IPR007654">
    <property type="entry name" value="NAD-dep_histone_deAcase_SIR2_N"/>
</dbReference>
<accession>A0A1E3NJW2</accession>
<keyword evidence="7 12" id="KW-0862">Zinc</keyword>
<feature type="binding site" evidence="12">
    <location>
        <position position="431"/>
    </location>
    <ligand>
        <name>Zn(2+)</name>
        <dbReference type="ChEBI" id="CHEBI:29105"/>
    </ligand>
</feature>
<dbReference type="Proteomes" id="UP000094455">
    <property type="component" value="Unassembled WGS sequence"/>
</dbReference>
<keyword evidence="5" id="KW-0808">Transferase</keyword>
<feature type="active site" description="Proton acceptor" evidence="12">
    <location>
        <position position="396"/>
    </location>
</feature>
<dbReference type="PANTHER" id="PTHR11085">
    <property type="entry name" value="NAD-DEPENDENT PROTEIN DEACYLASE SIRTUIN-5, MITOCHONDRIAL-RELATED"/>
    <property type="match status" value="1"/>
</dbReference>
<dbReference type="STRING" id="763406.A0A1E3NJW2"/>
<evidence type="ECO:0000256" key="3">
    <source>
        <dbReference type="ARBA" id="ARBA00006924"/>
    </source>
</evidence>
<evidence type="ECO:0000256" key="6">
    <source>
        <dbReference type="ARBA" id="ARBA00022723"/>
    </source>
</evidence>
<keyword evidence="4" id="KW-0678">Repressor</keyword>
<dbReference type="InterPro" id="IPR003000">
    <property type="entry name" value="Sirtuin"/>
</dbReference>
<evidence type="ECO:0000256" key="1">
    <source>
        <dbReference type="ARBA" id="ARBA00001947"/>
    </source>
</evidence>
<evidence type="ECO:0000313" key="17">
    <source>
        <dbReference type="Proteomes" id="UP000094455"/>
    </source>
</evidence>
<evidence type="ECO:0000256" key="12">
    <source>
        <dbReference type="PROSITE-ProRule" id="PRU00236"/>
    </source>
</evidence>
<keyword evidence="11" id="KW-0539">Nucleus</keyword>
<dbReference type="SUPFAM" id="SSF52467">
    <property type="entry name" value="DHS-like NAD/FAD-binding domain"/>
    <property type="match status" value="1"/>
</dbReference>
<sequence length="632" mass="70752">MEAVLQEKMEDPENGRALKRELESPGSSSERNVVESSSSGSATPTSEKRSSAERQGAKRQHTSLNPEEGISVGDATNTVFPSDVDENAVLEFENAEGERVKLEVIDSSSSASGSEDDEEENGKSGSSGGGKESVPADQEYENDSSDYESEGNESDISEFQFEESTSAEDELGFDLYDPDIELPPLGQIKVTKKTCSQVRKYLKSEGHVAFLDLFLPSGPTPEDIITLTRLLGFEPKRLNRIYASSSNPLHSAIFFLREAINRVLKSRTRLQDFYTIQNVCDALNKAENVLVLTGAGISTSLGIPDFRSSQGFYSKMKNLGLDDPQDVFSLELFRRDPSVFYSIAYMILPPEHSFTPLHGFIKLLQDKGKLLRNYTQNIDNLEANAGVTPEKLVQCHGSFATASCVTCKYKIPGETLYPNLRSKKIAYCPFCENERKNMQRKFEKLEDEGGFSSRYNDIESFGVMKPDITFFGENLPDRYHNTIKEDVRKCDLLICIGTSLKVAPVSEIVNRVPNEVPQILINRDPINHCEFDVELLGYCDQAITWLCGDKIEWEIKHKDFEQILHSGLELQVLDEEFGRYRITDANERVQLSLKKLEAAKAEAKLKEEESLLIPDDQIDIKAEVSEESEVVA</sequence>
<dbReference type="Pfam" id="PF02146">
    <property type="entry name" value="SIR2"/>
    <property type="match status" value="1"/>
</dbReference>
<feature type="binding site" evidence="12">
    <location>
        <position position="404"/>
    </location>
    <ligand>
        <name>Zn(2+)</name>
        <dbReference type="ChEBI" id="CHEBI:29105"/>
    </ligand>
</feature>
<feature type="compositionally biased region" description="Basic and acidic residues" evidence="14">
    <location>
        <begin position="1"/>
        <end position="23"/>
    </location>
</feature>
<dbReference type="GO" id="GO:0046970">
    <property type="term" value="F:histone H4K16 deacetylase activity, NAD-dependent"/>
    <property type="evidence" value="ECO:0007669"/>
    <property type="project" value="TreeGrafter"/>
</dbReference>
<dbReference type="InterPro" id="IPR029035">
    <property type="entry name" value="DHS-like_NAD/FAD-binding_dom"/>
</dbReference>
<feature type="domain" description="Deacetylase sirtuin-type" evidence="15">
    <location>
        <begin position="269"/>
        <end position="554"/>
    </location>
</feature>
<dbReference type="EMBL" id="KV454003">
    <property type="protein sequence ID" value="ODQ46435.1"/>
    <property type="molecule type" value="Genomic_DNA"/>
</dbReference>
<evidence type="ECO:0000313" key="16">
    <source>
        <dbReference type="EMBL" id="ODQ46435.1"/>
    </source>
</evidence>
<evidence type="ECO:0000259" key="15">
    <source>
        <dbReference type="PROSITE" id="PS50305"/>
    </source>
</evidence>
<dbReference type="InterPro" id="IPR050134">
    <property type="entry name" value="NAD-dep_sirtuin_deacylases"/>
</dbReference>
<evidence type="ECO:0000256" key="2">
    <source>
        <dbReference type="ARBA" id="ARBA00004123"/>
    </source>
</evidence>
<evidence type="ECO:0000256" key="5">
    <source>
        <dbReference type="ARBA" id="ARBA00022679"/>
    </source>
</evidence>
<dbReference type="GO" id="GO:0046872">
    <property type="term" value="F:metal ion binding"/>
    <property type="evidence" value="ECO:0007669"/>
    <property type="project" value="UniProtKB-KW"/>
</dbReference>
<dbReference type="InterPro" id="IPR026590">
    <property type="entry name" value="Ssirtuin_cat_dom"/>
</dbReference>
<feature type="binding site" evidence="12">
    <location>
        <position position="428"/>
    </location>
    <ligand>
        <name>Zn(2+)</name>
        <dbReference type="ChEBI" id="CHEBI:29105"/>
    </ligand>
</feature>
<gene>
    <name evidence="16" type="ORF">PICMEDRAFT_16324</name>
</gene>
<evidence type="ECO:0000256" key="10">
    <source>
        <dbReference type="ARBA" id="ARBA00023163"/>
    </source>
</evidence>
<dbReference type="OrthoDB" id="420264at2759"/>
<dbReference type="GO" id="GO:0070403">
    <property type="term" value="F:NAD+ binding"/>
    <property type="evidence" value="ECO:0007669"/>
    <property type="project" value="InterPro"/>
</dbReference>
<dbReference type="GeneID" id="30177853"/>
<feature type="compositionally biased region" description="Acidic residues" evidence="14">
    <location>
        <begin position="138"/>
        <end position="156"/>
    </location>
</feature>
<comment type="similarity">
    <text evidence="3">Belongs to the sirtuin family. Class I subfamily.</text>
</comment>
<keyword evidence="10" id="KW-0804">Transcription</keyword>
<dbReference type="GO" id="GO:0005634">
    <property type="term" value="C:nucleus"/>
    <property type="evidence" value="ECO:0007669"/>
    <property type="project" value="UniProtKB-SubCell"/>
</dbReference>
<keyword evidence="17" id="KW-1185">Reference proteome</keyword>
<evidence type="ECO:0000256" key="13">
    <source>
        <dbReference type="SAM" id="Coils"/>
    </source>
</evidence>
<reference evidence="16 17" key="1">
    <citation type="journal article" date="2016" name="Proc. Natl. Acad. Sci. U.S.A.">
        <title>Comparative genomics of biotechnologically important yeasts.</title>
        <authorList>
            <person name="Riley R."/>
            <person name="Haridas S."/>
            <person name="Wolfe K.H."/>
            <person name="Lopes M.R."/>
            <person name="Hittinger C.T."/>
            <person name="Goeker M."/>
            <person name="Salamov A.A."/>
            <person name="Wisecaver J.H."/>
            <person name="Long T.M."/>
            <person name="Calvey C.H."/>
            <person name="Aerts A.L."/>
            <person name="Barry K.W."/>
            <person name="Choi C."/>
            <person name="Clum A."/>
            <person name="Coughlan A.Y."/>
            <person name="Deshpande S."/>
            <person name="Douglass A.P."/>
            <person name="Hanson S.J."/>
            <person name="Klenk H.-P."/>
            <person name="LaButti K.M."/>
            <person name="Lapidus A."/>
            <person name="Lindquist E.A."/>
            <person name="Lipzen A.M."/>
            <person name="Meier-Kolthoff J.P."/>
            <person name="Ohm R.A."/>
            <person name="Otillar R.P."/>
            <person name="Pangilinan J.L."/>
            <person name="Peng Y."/>
            <person name="Rokas A."/>
            <person name="Rosa C.A."/>
            <person name="Scheuner C."/>
            <person name="Sibirny A.A."/>
            <person name="Slot J.C."/>
            <person name="Stielow J.B."/>
            <person name="Sun H."/>
            <person name="Kurtzman C.P."/>
            <person name="Blackwell M."/>
            <person name="Grigoriev I.V."/>
            <person name="Jeffries T.W."/>
        </authorList>
    </citation>
    <scope>NUCLEOTIDE SEQUENCE [LARGE SCALE GENOMIC DNA]</scope>
    <source>
        <strain evidence="16 17">NRRL Y-2026</strain>
    </source>
</reference>
<feature type="binding site" evidence="12">
    <location>
        <position position="407"/>
    </location>
    <ligand>
        <name>Zn(2+)</name>
        <dbReference type="ChEBI" id="CHEBI:29105"/>
    </ligand>
</feature>
<feature type="region of interest" description="Disordered" evidence="14">
    <location>
        <begin position="1"/>
        <end position="163"/>
    </location>
</feature>
<name>A0A1E3NJW2_9ASCO</name>
<comment type="subcellular location">
    <subcellularLocation>
        <location evidence="2">Nucleus</location>
    </subcellularLocation>
</comment>
<dbReference type="InterPro" id="IPR026591">
    <property type="entry name" value="Sirtuin_cat_small_dom_sf"/>
</dbReference>
<proteinExistence type="inferred from homology"/>
<dbReference type="Gene3D" id="3.40.50.1220">
    <property type="entry name" value="TPP-binding domain"/>
    <property type="match status" value="1"/>
</dbReference>
<feature type="compositionally biased region" description="Basic and acidic residues" evidence="14">
    <location>
        <begin position="46"/>
        <end position="56"/>
    </location>
</feature>
<dbReference type="AlphaFoldDB" id="A0A1E3NJW2"/>
<evidence type="ECO:0000256" key="14">
    <source>
        <dbReference type="SAM" id="MobiDB-lite"/>
    </source>
</evidence>
<evidence type="ECO:0000256" key="8">
    <source>
        <dbReference type="ARBA" id="ARBA00023015"/>
    </source>
</evidence>
<keyword evidence="8" id="KW-0805">Transcription regulation</keyword>
<dbReference type="Pfam" id="PF04574">
    <property type="entry name" value="DUF592"/>
    <property type="match status" value="2"/>
</dbReference>
<keyword evidence="6 12" id="KW-0479">Metal-binding</keyword>
<comment type="cofactor">
    <cofactor evidence="1">
        <name>Zn(2+)</name>
        <dbReference type="ChEBI" id="CHEBI:29105"/>
    </cofactor>
</comment>
<evidence type="ECO:0000256" key="7">
    <source>
        <dbReference type="ARBA" id="ARBA00022833"/>
    </source>
</evidence>
<dbReference type="RefSeq" id="XP_019017548.1">
    <property type="nucleotide sequence ID" value="XM_019161166.1"/>
</dbReference>
<organism evidence="16 17">
    <name type="scientific">Pichia membranifaciens NRRL Y-2026</name>
    <dbReference type="NCBI Taxonomy" id="763406"/>
    <lineage>
        <taxon>Eukaryota</taxon>
        <taxon>Fungi</taxon>
        <taxon>Dikarya</taxon>
        <taxon>Ascomycota</taxon>
        <taxon>Saccharomycotina</taxon>
        <taxon>Pichiomycetes</taxon>
        <taxon>Pichiales</taxon>
        <taxon>Pichiaceae</taxon>
        <taxon>Pichia</taxon>
    </lineage>
</organism>
<feature type="compositionally biased region" description="Low complexity" evidence="14">
    <location>
        <begin position="26"/>
        <end position="41"/>
    </location>
</feature>
<evidence type="ECO:0000256" key="4">
    <source>
        <dbReference type="ARBA" id="ARBA00022491"/>
    </source>
</evidence>
<dbReference type="Gene3D" id="1.20.120.1710">
    <property type="match status" value="1"/>
</dbReference>
<dbReference type="PROSITE" id="PS50305">
    <property type="entry name" value="SIRTUIN"/>
    <property type="match status" value="1"/>
</dbReference>
<evidence type="ECO:0000256" key="11">
    <source>
        <dbReference type="ARBA" id="ARBA00023242"/>
    </source>
</evidence>
<keyword evidence="13" id="KW-0175">Coiled coil</keyword>
<dbReference type="PANTHER" id="PTHR11085:SF9">
    <property type="entry name" value="NAD-DEPENDENT PROTEIN DEACETYLASE SIRTUIN-1"/>
    <property type="match status" value="1"/>
</dbReference>